<dbReference type="InterPro" id="IPR027417">
    <property type="entry name" value="P-loop_NTPase"/>
</dbReference>
<dbReference type="PANTHER" id="PTHR12129:SF17">
    <property type="entry name" value="HEPARAN SULFATE 2-O-SULFOTRANSFERASE 1"/>
    <property type="match status" value="1"/>
</dbReference>
<dbReference type="Gene3D" id="3.40.50.300">
    <property type="entry name" value="P-loop containing nucleotide triphosphate hydrolases"/>
    <property type="match status" value="1"/>
</dbReference>
<evidence type="ECO:0000256" key="6">
    <source>
        <dbReference type="ARBA" id="ARBA00022968"/>
    </source>
</evidence>
<evidence type="ECO:0000256" key="4">
    <source>
        <dbReference type="ARBA" id="ARBA00022679"/>
    </source>
</evidence>
<keyword evidence="7 12" id="KW-1133">Transmembrane helix</keyword>
<comment type="similarity">
    <text evidence="2">Belongs to the sulfotransferase 3 family.</text>
</comment>
<name>A0A8X6NTL4_NEPPI</name>
<comment type="subcellular location">
    <subcellularLocation>
        <location evidence="1">Golgi apparatus membrane</location>
        <topology evidence="1">Single-pass type II membrane protein</topology>
    </subcellularLocation>
</comment>
<keyword evidence="9 12" id="KW-0472">Membrane</keyword>
<keyword evidence="4" id="KW-0808">Transferase</keyword>
<dbReference type="AlphaFoldDB" id="A0A8X6NTL4"/>
<organism evidence="13 14">
    <name type="scientific">Nephila pilipes</name>
    <name type="common">Giant wood spider</name>
    <name type="synonym">Nephila maculata</name>
    <dbReference type="NCBI Taxonomy" id="299642"/>
    <lineage>
        <taxon>Eukaryota</taxon>
        <taxon>Metazoa</taxon>
        <taxon>Ecdysozoa</taxon>
        <taxon>Arthropoda</taxon>
        <taxon>Chelicerata</taxon>
        <taxon>Arachnida</taxon>
        <taxon>Araneae</taxon>
        <taxon>Araneomorphae</taxon>
        <taxon>Entelegynae</taxon>
        <taxon>Araneoidea</taxon>
        <taxon>Nephilidae</taxon>
        <taxon>Nephila</taxon>
    </lineage>
</organism>
<evidence type="ECO:0000256" key="2">
    <source>
        <dbReference type="ARBA" id="ARBA00010569"/>
    </source>
</evidence>
<dbReference type="SUPFAM" id="SSF52540">
    <property type="entry name" value="P-loop containing nucleoside triphosphate hydrolases"/>
    <property type="match status" value="1"/>
</dbReference>
<dbReference type="Pfam" id="PF03567">
    <property type="entry name" value="Sulfotransfer_2"/>
    <property type="match status" value="1"/>
</dbReference>
<dbReference type="InterPro" id="IPR005331">
    <property type="entry name" value="Sulfotransferase"/>
</dbReference>
<evidence type="ECO:0000313" key="14">
    <source>
        <dbReference type="Proteomes" id="UP000887013"/>
    </source>
</evidence>
<evidence type="ECO:0000256" key="12">
    <source>
        <dbReference type="SAM" id="Phobius"/>
    </source>
</evidence>
<protein>
    <submittedName>
        <fullName evidence="13">Heparan sulfate 2-O-sulfotransferase 1</fullName>
    </submittedName>
</protein>
<gene>
    <name evidence="13" type="primary">HS2ST1</name>
    <name evidence="13" type="ORF">NPIL_308421</name>
</gene>
<evidence type="ECO:0000256" key="8">
    <source>
        <dbReference type="ARBA" id="ARBA00023034"/>
    </source>
</evidence>
<dbReference type="GO" id="GO:0004394">
    <property type="term" value="F:heparan sulfate 2-sulfotransferase activity"/>
    <property type="evidence" value="ECO:0007669"/>
    <property type="project" value="UniProtKB-ARBA"/>
</dbReference>
<comment type="caution">
    <text evidence="13">The sequence shown here is derived from an EMBL/GenBank/DDBJ whole genome shotgun (WGS) entry which is preliminary data.</text>
</comment>
<evidence type="ECO:0000256" key="3">
    <source>
        <dbReference type="ARBA" id="ARBA00011233"/>
    </source>
</evidence>
<keyword evidence="11" id="KW-0325">Glycoprotein</keyword>
<sequence length="403" mass="46247">MARECLHLLSSRMLQGRVLVLSAAVCVIIFISLYNHFETKISKLDEARKKLASVVSEIEWKNLAPSQAKALQLLNKEENSVEISNTFDDSVIIYNRVPKTGSTSFMGVAYDLCSRNGFNVLHINTTKNAHVLSLSDQVRFVQNVSLWSAKKPALYHGHIAFLDFSRFGMSKKPIFINIVRKPLDRLVSYYYFLRYGDDFRPYVVRRRQGNKMSFDDCVMRREKDCDPENMWLQVPFFCGHYAECWIPGSEWALAQAKRNLAEHFLLVGVTEELQDFIALLEAALPRYFRGATNLFVEGKKSHLRKTFNKTYPSPDTVAKIQASRIWQMENEFYEFVLQQFHFIRKRTLTVRDGVISDKGQQFMISLVTTSAGHPRSSSKSNVQPHLDSLTQYTTVVIDGEGSP</sequence>
<evidence type="ECO:0000313" key="13">
    <source>
        <dbReference type="EMBL" id="GFT31281.1"/>
    </source>
</evidence>
<evidence type="ECO:0000256" key="1">
    <source>
        <dbReference type="ARBA" id="ARBA00004323"/>
    </source>
</evidence>
<evidence type="ECO:0000256" key="10">
    <source>
        <dbReference type="ARBA" id="ARBA00023157"/>
    </source>
</evidence>
<evidence type="ECO:0000256" key="5">
    <source>
        <dbReference type="ARBA" id="ARBA00022692"/>
    </source>
</evidence>
<dbReference type="FunFam" id="3.40.50.300:FF:001418">
    <property type="entry name" value="Heparan sulfate 2-o-sulfotransferase"/>
    <property type="match status" value="1"/>
</dbReference>
<comment type="subunit">
    <text evidence="3">Homotrimer.</text>
</comment>
<feature type="transmembrane region" description="Helical" evidence="12">
    <location>
        <begin position="18"/>
        <end position="37"/>
    </location>
</feature>
<keyword evidence="5 12" id="KW-0812">Transmembrane</keyword>
<proteinExistence type="inferred from homology"/>
<dbReference type="InterPro" id="IPR007734">
    <property type="entry name" value="Heparan_SO4_2-O-STrfase"/>
</dbReference>
<evidence type="ECO:0000256" key="7">
    <source>
        <dbReference type="ARBA" id="ARBA00022989"/>
    </source>
</evidence>
<dbReference type="PANTHER" id="PTHR12129">
    <property type="entry name" value="HEPARAN SULFATE 2-O-SULFOTRANSFERASE"/>
    <property type="match status" value="1"/>
</dbReference>
<evidence type="ECO:0000256" key="11">
    <source>
        <dbReference type="ARBA" id="ARBA00023180"/>
    </source>
</evidence>
<dbReference type="GO" id="GO:0000139">
    <property type="term" value="C:Golgi membrane"/>
    <property type="evidence" value="ECO:0007669"/>
    <property type="project" value="UniProtKB-SubCell"/>
</dbReference>
<keyword evidence="14" id="KW-1185">Reference proteome</keyword>
<dbReference type="GO" id="GO:0015012">
    <property type="term" value="P:heparan sulfate proteoglycan biosynthetic process"/>
    <property type="evidence" value="ECO:0007669"/>
    <property type="project" value="UniProtKB-ARBA"/>
</dbReference>
<keyword evidence="10" id="KW-1015">Disulfide bond</keyword>
<keyword evidence="6" id="KW-0735">Signal-anchor</keyword>
<dbReference type="Proteomes" id="UP000887013">
    <property type="component" value="Unassembled WGS sequence"/>
</dbReference>
<keyword evidence="8" id="KW-0333">Golgi apparatus</keyword>
<reference evidence="13" key="1">
    <citation type="submission" date="2020-08" db="EMBL/GenBank/DDBJ databases">
        <title>Multicomponent nature underlies the extraordinary mechanical properties of spider dragline silk.</title>
        <authorList>
            <person name="Kono N."/>
            <person name="Nakamura H."/>
            <person name="Mori M."/>
            <person name="Yoshida Y."/>
            <person name="Ohtoshi R."/>
            <person name="Malay A.D."/>
            <person name="Moran D.A.P."/>
            <person name="Tomita M."/>
            <person name="Numata K."/>
            <person name="Arakawa K."/>
        </authorList>
    </citation>
    <scope>NUCLEOTIDE SEQUENCE</scope>
</reference>
<evidence type="ECO:0000256" key="9">
    <source>
        <dbReference type="ARBA" id="ARBA00023136"/>
    </source>
</evidence>
<accession>A0A8X6NTL4</accession>
<dbReference type="OrthoDB" id="10019582at2759"/>
<dbReference type="EMBL" id="BMAW01061471">
    <property type="protein sequence ID" value="GFT31281.1"/>
    <property type="molecule type" value="Genomic_DNA"/>
</dbReference>